<comment type="caution">
    <text evidence="4">The sequence shown here is derived from an EMBL/GenBank/DDBJ whole genome shotgun (WGS) entry which is preliminary data.</text>
</comment>
<proteinExistence type="predicted"/>
<feature type="repeat" description="MBT" evidence="2">
    <location>
        <begin position="135"/>
        <end position="236"/>
    </location>
</feature>
<organism evidence="4 5">
    <name type="scientific">Mytilus edulis</name>
    <name type="common">Blue mussel</name>
    <dbReference type="NCBI Taxonomy" id="6550"/>
    <lineage>
        <taxon>Eukaryota</taxon>
        <taxon>Metazoa</taxon>
        <taxon>Spiralia</taxon>
        <taxon>Lophotrochozoa</taxon>
        <taxon>Mollusca</taxon>
        <taxon>Bivalvia</taxon>
        <taxon>Autobranchia</taxon>
        <taxon>Pteriomorphia</taxon>
        <taxon>Mytilida</taxon>
        <taxon>Mytiloidea</taxon>
        <taxon>Mytilidae</taxon>
        <taxon>Mytilinae</taxon>
        <taxon>Mytilus</taxon>
    </lineage>
</organism>
<dbReference type="AlphaFoldDB" id="A0A8S3S7L3"/>
<evidence type="ECO:0000313" key="4">
    <source>
        <dbReference type="EMBL" id="CAG2212952.1"/>
    </source>
</evidence>
<evidence type="ECO:0000313" key="5">
    <source>
        <dbReference type="Proteomes" id="UP000683360"/>
    </source>
</evidence>
<dbReference type="GO" id="GO:0003682">
    <property type="term" value="F:chromatin binding"/>
    <property type="evidence" value="ECO:0007669"/>
    <property type="project" value="TreeGrafter"/>
</dbReference>
<dbReference type="SMART" id="SM00561">
    <property type="entry name" value="MBT"/>
    <property type="match status" value="2"/>
</dbReference>
<dbReference type="EMBL" id="CAJPWZ010001319">
    <property type="protein sequence ID" value="CAG2212952.1"/>
    <property type="molecule type" value="Genomic_DNA"/>
</dbReference>
<feature type="region of interest" description="Disordered" evidence="3">
    <location>
        <begin position="232"/>
        <end position="268"/>
    </location>
</feature>
<sequence length="351" mass="39377">MRRSKRNMSVSPQSKGLVSTHLGGFDWDQYLKDCEAEAAPQSCFKQVSFQSVKLSDNEFQVNMKIEAVDPRNLTSICVATVVGMIGPRLRLRLDGSDNKNDFWRMVDSSDLHPIGYCEKHDGLLQPPLGFRMNPSSCPSFLQKTLTGAVVAPDSCFKKEPSTPKNNEFKIGQKLEAVDRKNPQLLCPASVGAVNGDQIHVTFDGWRGAFDYWCRFDSRDIFPVGWCNASGHPIQPPGQKDVGSQAETSSSSANSSFASNGKKRAAISKENASSESERYFILKASKIQKVEEYRAQKLKIMEQMLEMQRRSTVALEAIRASQHREQQYGIDLQCLSPVIKFSESYFDFFLVF</sequence>
<dbReference type="Gene3D" id="2.30.30.140">
    <property type="match status" value="2"/>
</dbReference>
<dbReference type="PANTHER" id="PTHR12247:SF132">
    <property type="entry name" value="POLYCOMB PROTEIN SCM"/>
    <property type="match status" value="1"/>
</dbReference>
<dbReference type="FunFam" id="2.30.30.140:FF:000028">
    <property type="entry name" value="polycomb protein SCMH1 isoform X1"/>
    <property type="match status" value="1"/>
</dbReference>
<feature type="repeat" description="MBT" evidence="2">
    <location>
        <begin position="25"/>
        <end position="127"/>
    </location>
</feature>
<evidence type="ECO:0000256" key="1">
    <source>
        <dbReference type="ARBA" id="ARBA00022737"/>
    </source>
</evidence>
<gene>
    <name evidence="4" type="ORF">MEDL_26879</name>
</gene>
<keyword evidence="5" id="KW-1185">Reference proteome</keyword>
<dbReference type="GO" id="GO:0045892">
    <property type="term" value="P:negative regulation of DNA-templated transcription"/>
    <property type="evidence" value="ECO:0007669"/>
    <property type="project" value="TreeGrafter"/>
</dbReference>
<dbReference type="InterPro" id="IPR004092">
    <property type="entry name" value="Mbt"/>
</dbReference>
<accession>A0A8S3S7L3</accession>
<dbReference type="PROSITE" id="PS51079">
    <property type="entry name" value="MBT"/>
    <property type="match status" value="2"/>
</dbReference>
<dbReference type="GO" id="GO:0005634">
    <property type="term" value="C:nucleus"/>
    <property type="evidence" value="ECO:0007669"/>
    <property type="project" value="InterPro"/>
</dbReference>
<dbReference type="Proteomes" id="UP000683360">
    <property type="component" value="Unassembled WGS sequence"/>
</dbReference>
<evidence type="ECO:0000256" key="2">
    <source>
        <dbReference type="PROSITE-ProRule" id="PRU00459"/>
    </source>
</evidence>
<protein>
    <submittedName>
        <fullName evidence="4">SCMH1</fullName>
    </submittedName>
</protein>
<keyword evidence="1" id="KW-0677">Repeat</keyword>
<dbReference type="GO" id="GO:0042393">
    <property type="term" value="F:histone binding"/>
    <property type="evidence" value="ECO:0007669"/>
    <property type="project" value="TreeGrafter"/>
</dbReference>
<dbReference type="InterPro" id="IPR050548">
    <property type="entry name" value="PcG_chromatin_remod_factors"/>
</dbReference>
<dbReference type="CDD" id="cd20092">
    <property type="entry name" value="MBT_dScm-like_rpt2"/>
    <property type="match status" value="1"/>
</dbReference>
<dbReference type="OrthoDB" id="5912862at2759"/>
<dbReference type="SUPFAM" id="SSF63748">
    <property type="entry name" value="Tudor/PWWP/MBT"/>
    <property type="match status" value="2"/>
</dbReference>
<dbReference type="CDD" id="cd20091">
    <property type="entry name" value="MBT_dScm-like_rpt1"/>
    <property type="match status" value="1"/>
</dbReference>
<name>A0A8S3S7L3_MYTED</name>
<dbReference type="Pfam" id="PF02820">
    <property type="entry name" value="MBT"/>
    <property type="match status" value="2"/>
</dbReference>
<feature type="compositionally biased region" description="Low complexity" evidence="3">
    <location>
        <begin position="248"/>
        <end position="259"/>
    </location>
</feature>
<evidence type="ECO:0000256" key="3">
    <source>
        <dbReference type="SAM" id="MobiDB-lite"/>
    </source>
</evidence>
<dbReference type="PANTHER" id="PTHR12247">
    <property type="entry name" value="POLYCOMB GROUP PROTEIN"/>
    <property type="match status" value="1"/>
</dbReference>
<reference evidence="4" key="1">
    <citation type="submission" date="2021-03" db="EMBL/GenBank/DDBJ databases">
        <authorList>
            <person name="Bekaert M."/>
        </authorList>
    </citation>
    <scope>NUCLEOTIDE SEQUENCE</scope>
</reference>